<dbReference type="EMBL" id="ADJN01000057">
    <property type="protein sequence ID" value="EFD04733.1"/>
    <property type="molecule type" value="Genomic_DNA"/>
</dbReference>
<comment type="subcellular location">
    <subcellularLocation>
        <location evidence="3">Cytoplasm</location>
    </subcellularLocation>
    <text evidence="3">Associated with two foci at the outer edges of the nucleoid region in young cells, and at four foci within both cell halves in older cells.</text>
</comment>
<dbReference type="Pfam" id="PF02616">
    <property type="entry name" value="SMC_ScpA"/>
    <property type="match status" value="1"/>
</dbReference>
<reference evidence="4 5" key="1">
    <citation type="submission" date="2010-01" db="EMBL/GenBank/DDBJ databases">
        <authorList>
            <person name="Dodson R."/>
            <person name="Madupu R."/>
            <person name="Durkin A.S."/>
            <person name="Torralba M."/>
            <person name="Methe B."/>
            <person name="Sutton G.G."/>
            <person name="Strausberg R.L."/>
            <person name="Nelson K.E."/>
        </authorList>
    </citation>
    <scope>NUCLEOTIDE SEQUENCE [LARGE SCALE GENOMIC DNA]</scope>
    <source>
        <strain evidence="4 5">653-L</strain>
    </source>
</reference>
<dbReference type="InterPro" id="IPR003768">
    <property type="entry name" value="ScpA"/>
</dbReference>
<dbReference type="GO" id="GO:0005737">
    <property type="term" value="C:cytoplasm"/>
    <property type="evidence" value="ECO:0007669"/>
    <property type="project" value="UniProtKB-SubCell"/>
</dbReference>
<name>D3MT40_9FIRM</name>
<gene>
    <name evidence="3" type="primary">scpA</name>
    <name evidence="4" type="ORF">HMPREF0631_1060</name>
</gene>
<comment type="caution">
    <text evidence="4">The sequence shown here is derived from an EMBL/GenBank/DDBJ whole genome shotgun (WGS) entry which is preliminary data.</text>
</comment>
<evidence type="ECO:0000313" key="4">
    <source>
        <dbReference type="EMBL" id="EFD04733.1"/>
    </source>
</evidence>
<dbReference type="PANTHER" id="PTHR33969:SF2">
    <property type="entry name" value="SEGREGATION AND CONDENSATION PROTEIN A"/>
    <property type="match status" value="1"/>
</dbReference>
<evidence type="ECO:0000313" key="5">
    <source>
        <dbReference type="Proteomes" id="UP000004206"/>
    </source>
</evidence>
<sequence length="248" mass="29017">MKCVSYSVQTGIYEGPMDLLFDLINKNKIDIRDISIVEITDQYVEYVDSMQGIDLDTASDFIAMASKLLEIKSRYVLYQKDKSLDQEDPRLELVQKIEEYKKYKNISEDLLPRVSEYDRRYYRSAPNNHSSDLVYDLGSINLDKIIDILPSLFSDKDLVKMEEKLEKNQKLKTIVKNKIVSVEDKITYIREMLKDGAILDFSNISKEQDKKEIIASFLAVLEMVKLKEVQIVQEKFYDQIKIIKLNQE</sequence>
<dbReference type="PANTHER" id="PTHR33969">
    <property type="entry name" value="SEGREGATION AND CONDENSATION PROTEIN A"/>
    <property type="match status" value="1"/>
</dbReference>
<keyword evidence="3" id="KW-0132">Cell division</keyword>
<dbReference type="Gene3D" id="1.10.10.580">
    <property type="entry name" value="Structural maintenance of chromosome 1. Chain E"/>
    <property type="match status" value="1"/>
</dbReference>
<proteinExistence type="inferred from homology"/>
<keyword evidence="1 3" id="KW-0159">Chromosome partition</keyword>
<dbReference type="Proteomes" id="UP000004206">
    <property type="component" value="Unassembled WGS sequence"/>
</dbReference>
<dbReference type="GO" id="GO:0051301">
    <property type="term" value="P:cell division"/>
    <property type="evidence" value="ECO:0007669"/>
    <property type="project" value="UniProtKB-KW"/>
</dbReference>
<keyword evidence="5" id="KW-1185">Reference proteome</keyword>
<dbReference type="InterPro" id="IPR023093">
    <property type="entry name" value="ScpA-like_C"/>
</dbReference>
<dbReference type="AlphaFoldDB" id="D3MT40"/>
<comment type="subunit">
    <text evidence="3">Component of a cohesin-like complex composed of ScpA, ScpB and the Smc homodimer, in which ScpA and ScpB bind to the head domain of Smc. The presence of the three proteins is required for the association of the complex with DNA.</text>
</comment>
<dbReference type="GO" id="GO:0006260">
    <property type="term" value="P:DNA replication"/>
    <property type="evidence" value="ECO:0007669"/>
    <property type="project" value="UniProtKB-UniRule"/>
</dbReference>
<evidence type="ECO:0000256" key="2">
    <source>
        <dbReference type="ARBA" id="ARBA00044777"/>
    </source>
</evidence>
<keyword evidence="3" id="KW-0963">Cytoplasm</keyword>
<comment type="function">
    <text evidence="3">Participates in chromosomal partition during cell division. May act via the formation of a condensin-like complex containing Smc and ScpB that pull DNA away from mid-cell into both cell halves.</text>
</comment>
<dbReference type="Gene3D" id="6.10.250.2410">
    <property type="match status" value="1"/>
</dbReference>
<comment type="similarity">
    <text evidence="3">Belongs to the ScpA family.</text>
</comment>
<accession>D3MT40</accession>
<evidence type="ECO:0000256" key="3">
    <source>
        <dbReference type="HAMAP-Rule" id="MF_01805"/>
    </source>
</evidence>
<evidence type="ECO:0000256" key="1">
    <source>
        <dbReference type="ARBA" id="ARBA00022829"/>
    </source>
</evidence>
<dbReference type="eggNOG" id="COG1354">
    <property type="taxonomic scope" value="Bacteria"/>
</dbReference>
<dbReference type="GO" id="GO:0007059">
    <property type="term" value="P:chromosome segregation"/>
    <property type="evidence" value="ECO:0007669"/>
    <property type="project" value="UniProtKB-UniRule"/>
</dbReference>
<keyword evidence="3" id="KW-0131">Cell cycle</keyword>
<protein>
    <recommendedName>
        <fullName evidence="2 3">Segregation and condensation protein A</fullName>
    </recommendedName>
</protein>
<dbReference type="HAMAP" id="MF_01805">
    <property type="entry name" value="ScpA"/>
    <property type="match status" value="1"/>
</dbReference>
<organism evidence="4 5">
    <name type="scientific">Peptostreptococcus anaerobius 653-L</name>
    <dbReference type="NCBI Taxonomy" id="596329"/>
    <lineage>
        <taxon>Bacteria</taxon>
        <taxon>Bacillati</taxon>
        <taxon>Bacillota</taxon>
        <taxon>Clostridia</taxon>
        <taxon>Peptostreptococcales</taxon>
        <taxon>Peptostreptococcaceae</taxon>
        <taxon>Peptostreptococcus</taxon>
    </lineage>
</organism>